<keyword evidence="8 11" id="KW-0472">Membrane</keyword>
<keyword evidence="9" id="KW-1015">Disulfide bond</keyword>
<gene>
    <name evidence="12" type="ORF">PPYR_13054</name>
</gene>
<sequence length="266" mass="30452">ILDLSFNRIRKITKDEIGKYKRVKILYLSDNLLTNLDDSTFEDLGDLITLDLSLNAIVQPPPTLFRLPSLKRLYLSQNQNINIIDMIEQAKPISSPLELLDVSFDELKTLPDLGLLPYLLLYNISGNHLLNLKVSDIAGVCNLKVLANANFSASFQNPCDCWNFQQWLRNRDVEFTQIPCQITQENCPYNISQEDLKTFNDCKSRQEVDRKATLFVIGISAAAVIAVLALVIIGYIIYRRKRNRKFLRKKQSNILLDEKKETAGFL</sequence>
<dbReference type="GO" id="GO:0034220">
    <property type="term" value="P:monoatomic ion transmembrane transport"/>
    <property type="evidence" value="ECO:0007669"/>
    <property type="project" value="UniProtKB-KW"/>
</dbReference>
<dbReference type="EMBL" id="VVIM01000009">
    <property type="protein sequence ID" value="KAB0793434.1"/>
    <property type="molecule type" value="Genomic_DNA"/>
</dbReference>
<dbReference type="Pfam" id="PF13855">
    <property type="entry name" value="LRR_8"/>
    <property type="match status" value="1"/>
</dbReference>
<dbReference type="Gene3D" id="3.80.10.10">
    <property type="entry name" value="Ribonuclease Inhibitor"/>
    <property type="match status" value="1"/>
</dbReference>
<feature type="non-terminal residue" evidence="12">
    <location>
        <position position="1"/>
    </location>
</feature>
<keyword evidence="7" id="KW-0406">Ion transport</keyword>
<organism evidence="12 13">
    <name type="scientific">Photinus pyralis</name>
    <name type="common">Common eastern firefly</name>
    <name type="synonym">Lampyris pyralis</name>
    <dbReference type="NCBI Taxonomy" id="7054"/>
    <lineage>
        <taxon>Eukaryota</taxon>
        <taxon>Metazoa</taxon>
        <taxon>Ecdysozoa</taxon>
        <taxon>Arthropoda</taxon>
        <taxon>Hexapoda</taxon>
        <taxon>Insecta</taxon>
        <taxon>Pterygota</taxon>
        <taxon>Neoptera</taxon>
        <taxon>Endopterygota</taxon>
        <taxon>Coleoptera</taxon>
        <taxon>Polyphaga</taxon>
        <taxon>Elateriformia</taxon>
        <taxon>Elateroidea</taxon>
        <taxon>Lampyridae</taxon>
        <taxon>Lampyrinae</taxon>
        <taxon>Photinus</taxon>
    </lineage>
</organism>
<keyword evidence="10" id="KW-0407">Ion channel</keyword>
<dbReference type="PANTHER" id="PTHR46473:SF10">
    <property type="entry name" value="LD45603P-RELATED"/>
    <property type="match status" value="1"/>
</dbReference>
<evidence type="ECO:0000313" key="13">
    <source>
        <dbReference type="Proteomes" id="UP000327044"/>
    </source>
</evidence>
<dbReference type="Proteomes" id="UP000327044">
    <property type="component" value="Unassembled WGS sequence"/>
</dbReference>
<dbReference type="InterPro" id="IPR001611">
    <property type="entry name" value="Leu-rich_rpt"/>
</dbReference>
<evidence type="ECO:0000256" key="5">
    <source>
        <dbReference type="ARBA" id="ARBA00022729"/>
    </source>
</evidence>
<dbReference type="InterPro" id="IPR051432">
    <property type="entry name" value="KCNMA1_auxiliary"/>
</dbReference>
<evidence type="ECO:0000256" key="3">
    <source>
        <dbReference type="ARBA" id="ARBA00022475"/>
    </source>
</evidence>
<dbReference type="InterPro" id="IPR032675">
    <property type="entry name" value="LRR_dom_sf"/>
</dbReference>
<dbReference type="PANTHER" id="PTHR46473">
    <property type="entry name" value="GH08155P"/>
    <property type="match status" value="1"/>
</dbReference>
<evidence type="ECO:0008006" key="14">
    <source>
        <dbReference type="Google" id="ProtNLM"/>
    </source>
</evidence>
<keyword evidence="2" id="KW-0813">Transport</keyword>
<accession>A0A5N4A7Z2</accession>
<proteinExistence type="predicted"/>
<evidence type="ECO:0000256" key="9">
    <source>
        <dbReference type="ARBA" id="ARBA00023157"/>
    </source>
</evidence>
<comment type="caution">
    <text evidence="12">The sequence shown here is derived from an EMBL/GenBank/DDBJ whole genome shotgun (WGS) entry which is preliminary data.</text>
</comment>
<comment type="subcellular location">
    <subcellularLocation>
        <location evidence="1">Cell membrane</location>
        <topology evidence="1">Single-pass membrane protein</topology>
    </subcellularLocation>
</comment>
<evidence type="ECO:0000256" key="4">
    <source>
        <dbReference type="ARBA" id="ARBA00022692"/>
    </source>
</evidence>
<evidence type="ECO:0000313" key="12">
    <source>
        <dbReference type="EMBL" id="KAB0793434.1"/>
    </source>
</evidence>
<dbReference type="AlphaFoldDB" id="A0A5N4A7Z2"/>
<reference evidence="12 13" key="1">
    <citation type="journal article" date="2018" name="Elife">
        <title>Firefly genomes illuminate parallel origins of bioluminescence in beetles.</title>
        <authorList>
            <person name="Fallon T.R."/>
            <person name="Lower S.E."/>
            <person name="Chang C.H."/>
            <person name="Bessho-Uehara M."/>
            <person name="Martin G.J."/>
            <person name="Bewick A.J."/>
            <person name="Behringer M."/>
            <person name="Debat H.J."/>
            <person name="Wong I."/>
            <person name="Day J.C."/>
            <person name="Suvorov A."/>
            <person name="Silva C.J."/>
            <person name="Stanger-Hall K.F."/>
            <person name="Hall D.W."/>
            <person name="Schmitz R.J."/>
            <person name="Nelson D.R."/>
            <person name="Lewis S.M."/>
            <person name="Shigenobu S."/>
            <person name="Bybee S.M."/>
            <person name="Larracuente A.M."/>
            <person name="Oba Y."/>
            <person name="Weng J.K."/>
        </authorList>
    </citation>
    <scope>NUCLEOTIDE SEQUENCE [LARGE SCALE GENOMIC DNA]</scope>
    <source>
        <strain evidence="12">1611_PpyrPB1</strain>
        <tissue evidence="12">Whole body</tissue>
    </source>
</reference>
<name>A0A5N4A7Z2_PHOPY</name>
<evidence type="ECO:0000256" key="10">
    <source>
        <dbReference type="ARBA" id="ARBA00023303"/>
    </source>
</evidence>
<evidence type="ECO:0000256" key="2">
    <source>
        <dbReference type="ARBA" id="ARBA00022448"/>
    </source>
</evidence>
<keyword evidence="6 11" id="KW-1133">Transmembrane helix</keyword>
<evidence type="ECO:0000256" key="8">
    <source>
        <dbReference type="ARBA" id="ARBA00023136"/>
    </source>
</evidence>
<evidence type="ECO:0000256" key="11">
    <source>
        <dbReference type="SAM" id="Phobius"/>
    </source>
</evidence>
<evidence type="ECO:0000256" key="6">
    <source>
        <dbReference type="ARBA" id="ARBA00022989"/>
    </source>
</evidence>
<dbReference type="InParanoid" id="A0A5N4A7Z2"/>
<feature type="transmembrane region" description="Helical" evidence="11">
    <location>
        <begin position="212"/>
        <end position="238"/>
    </location>
</feature>
<evidence type="ECO:0000256" key="7">
    <source>
        <dbReference type="ARBA" id="ARBA00023065"/>
    </source>
</evidence>
<keyword evidence="13" id="KW-1185">Reference proteome</keyword>
<keyword evidence="3" id="KW-1003">Cell membrane</keyword>
<dbReference type="GO" id="GO:0005886">
    <property type="term" value="C:plasma membrane"/>
    <property type="evidence" value="ECO:0007669"/>
    <property type="project" value="UniProtKB-SubCell"/>
</dbReference>
<keyword evidence="4 11" id="KW-0812">Transmembrane</keyword>
<keyword evidence="5" id="KW-0732">Signal</keyword>
<protein>
    <recommendedName>
        <fullName evidence="14">LRRCT domain-containing protein</fullName>
    </recommendedName>
</protein>
<dbReference type="SUPFAM" id="SSF52058">
    <property type="entry name" value="L domain-like"/>
    <property type="match status" value="1"/>
</dbReference>
<evidence type="ECO:0000256" key="1">
    <source>
        <dbReference type="ARBA" id="ARBA00004162"/>
    </source>
</evidence>